<dbReference type="Proteomes" id="UP000242791">
    <property type="component" value="Unassembled WGS sequence"/>
</dbReference>
<evidence type="ECO:0000313" key="2">
    <source>
        <dbReference type="Proteomes" id="UP000242791"/>
    </source>
</evidence>
<comment type="caution">
    <text evidence="1">The sequence shown here is derived from an EMBL/GenBank/DDBJ whole genome shotgun (WGS) entry which is preliminary data.</text>
</comment>
<accession>A0A1J9QGU9</accession>
<evidence type="ECO:0000313" key="1">
    <source>
        <dbReference type="EMBL" id="OJD27322.1"/>
    </source>
</evidence>
<name>A0A1J9QGU9_9EURO</name>
<keyword evidence="2" id="KW-1185">Reference proteome</keyword>
<dbReference type="EMBL" id="LGTZ01000113">
    <property type="protein sequence ID" value="OJD27322.1"/>
    <property type="molecule type" value="Genomic_DNA"/>
</dbReference>
<protein>
    <submittedName>
        <fullName evidence="1">Uncharacterized protein</fullName>
    </submittedName>
</protein>
<sequence>MVSSGSLRIFDVLRELNRRRTILASYQKILEERLIITFKHFGTRLERSKTRRPDAEYKVRYKEKKAQKIYFGNS</sequence>
<dbReference type="AlphaFoldDB" id="A0A1J9QGU9"/>
<gene>
    <name evidence="1" type="ORF">ACJ73_01294</name>
</gene>
<dbReference type="VEuPathDB" id="FungiDB:ACJ73_01294"/>
<organism evidence="1 2">
    <name type="scientific">Blastomyces percursus</name>
    <dbReference type="NCBI Taxonomy" id="1658174"/>
    <lineage>
        <taxon>Eukaryota</taxon>
        <taxon>Fungi</taxon>
        <taxon>Dikarya</taxon>
        <taxon>Ascomycota</taxon>
        <taxon>Pezizomycotina</taxon>
        <taxon>Eurotiomycetes</taxon>
        <taxon>Eurotiomycetidae</taxon>
        <taxon>Onygenales</taxon>
        <taxon>Ajellomycetaceae</taxon>
        <taxon>Blastomyces</taxon>
    </lineage>
</organism>
<reference evidence="1 2" key="1">
    <citation type="submission" date="2015-08" db="EMBL/GenBank/DDBJ databases">
        <title>Emmonsia species relationships and genome sequence.</title>
        <authorList>
            <person name="Cuomo C.A."/>
            <person name="Schwartz I.S."/>
            <person name="Kenyon C."/>
            <person name="De Hoog G.S."/>
            <person name="Govender N.P."/>
            <person name="Botha A."/>
            <person name="Moreno L."/>
            <person name="De Vries M."/>
            <person name="Munoz J.F."/>
            <person name="Stielow J.B."/>
        </authorList>
    </citation>
    <scope>NUCLEOTIDE SEQUENCE [LARGE SCALE GENOMIC DNA]</scope>
    <source>
        <strain evidence="1 2">EI222</strain>
    </source>
</reference>
<proteinExistence type="predicted"/>